<evidence type="ECO:0000256" key="18">
    <source>
        <dbReference type="SAM" id="Phobius"/>
    </source>
</evidence>
<feature type="domain" description="AAA" evidence="20">
    <location>
        <begin position="579"/>
        <end position="725"/>
    </location>
</feature>
<evidence type="ECO:0000256" key="9">
    <source>
        <dbReference type="ARBA" id="ARBA00022741"/>
    </source>
</evidence>
<accession>A0ABV1YJH6</accession>
<evidence type="ECO:0000256" key="14">
    <source>
        <dbReference type="ARBA" id="ARBA00023137"/>
    </source>
</evidence>
<feature type="transmembrane region" description="Helical" evidence="18">
    <location>
        <begin position="475"/>
        <end position="495"/>
    </location>
</feature>
<reference evidence="21 22" key="1">
    <citation type="journal article" date="2024" name="Proc. Natl. Acad. Sci. U.S.A.">
        <title>The evolutionary genomics of adaptation to stress in wild rhizobium bacteria.</title>
        <authorList>
            <person name="Kehlet-Delgado H."/>
            <person name="Montoya A.P."/>
            <person name="Jensen K.T."/>
            <person name="Wendlandt C.E."/>
            <person name="Dexheimer C."/>
            <person name="Roberts M."/>
            <person name="Torres Martinez L."/>
            <person name="Friesen M.L."/>
            <person name="Griffitts J.S."/>
            <person name="Porter S.S."/>
        </authorList>
    </citation>
    <scope>NUCLEOTIDE SEQUENCE [LARGE SCALE GENOMIC DNA]</scope>
    <source>
        <strain evidence="21 22">M0729</strain>
    </source>
</reference>
<proteinExistence type="inferred from homology"/>
<dbReference type="InterPro" id="IPR005702">
    <property type="entry name" value="Wzc-like_C"/>
</dbReference>
<evidence type="ECO:0000313" key="21">
    <source>
        <dbReference type="EMBL" id="MER8935336.1"/>
    </source>
</evidence>
<keyword evidence="9" id="KW-0547">Nucleotide-binding</keyword>
<feature type="compositionally biased region" description="Polar residues" evidence="17">
    <location>
        <begin position="83"/>
        <end position="94"/>
    </location>
</feature>
<comment type="similarity">
    <text evidence="2">Belongs to the CpsD/CapB family.</text>
</comment>
<comment type="subcellular location">
    <subcellularLocation>
        <location evidence="1">Cell inner membrane</location>
        <topology evidence="1">Multi-pass membrane protein</topology>
    </subcellularLocation>
</comment>
<evidence type="ECO:0000256" key="15">
    <source>
        <dbReference type="ARBA" id="ARBA00051245"/>
    </source>
</evidence>
<keyword evidence="7" id="KW-0808">Transferase</keyword>
<dbReference type="InterPro" id="IPR050445">
    <property type="entry name" value="Bact_polysacc_biosynth/exp"/>
</dbReference>
<comment type="caution">
    <text evidence="21">The sequence shown here is derived from an EMBL/GenBank/DDBJ whole genome shotgun (WGS) entry which is preliminary data.</text>
</comment>
<keyword evidence="5" id="KW-1003">Cell membrane</keyword>
<evidence type="ECO:0000256" key="12">
    <source>
        <dbReference type="ARBA" id="ARBA00022989"/>
    </source>
</evidence>
<evidence type="ECO:0000259" key="20">
    <source>
        <dbReference type="Pfam" id="PF13614"/>
    </source>
</evidence>
<dbReference type="PANTHER" id="PTHR32309:SF13">
    <property type="entry name" value="FERRIC ENTEROBACTIN TRANSPORT PROTEIN FEPE"/>
    <property type="match status" value="1"/>
</dbReference>
<dbReference type="CDD" id="cd05387">
    <property type="entry name" value="BY-kinase"/>
    <property type="match status" value="1"/>
</dbReference>
<evidence type="ECO:0000256" key="7">
    <source>
        <dbReference type="ARBA" id="ARBA00022679"/>
    </source>
</evidence>
<dbReference type="Proteomes" id="UP001464387">
    <property type="component" value="Unassembled WGS sequence"/>
</dbReference>
<keyword evidence="6" id="KW-0997">Cell inner membrane</keyword>
<dbReference type="EMBL" id="JAMYPJ010000031">
    <property type="protein sequence ID" value="MER8935336.1"/>
    <property type="molecule type" value="Genomic_DNA"/>
</dbReference>
<keyword evidence="13 18" id="KW-0472">Membrane</keyword>
<evidence type="ECO:0000256" key="17">
    <source>
        <dbReference type="SAM" id="MobiDB-lite"/>
    </source>
</evidence>
<evidence type="ECO:0000256" key="1">
    <source>
        <dbReference type="ARBA" id="ARBA00004429"/>
    </source>
</evidence>
<dbReference type="InterPro" id="IPR003856">
    <property type="entry name" value="LPS_length_determ_N"/>
</dbReference>
<evidence type="ECO:0000256" key="13">
    <source>
        <dbReference type="ARBA" id="ARBA00023136"/>
    </source>
</evidence>
<evidence type="ECO:0000256" key="10">
    <source>
        <dbReference type="ARBA" id="ARBA00022777"/>
    </source>
</evidence>
<dbReference type="Pfam" id="PF02706">
    <property type="entry name" value="Wzz"/>
    <property type="match status" value="1"/>
</dbReference>
<evidence type="ECO:0000256" key="2">
    <source>
        <dbReference type="ARBA" id="ARBA00007316"/>
    </source>
</evidence>
<keyword evidence="8 18" id="KW-0812">Transmembrane</keyword>
<dbReference type="PANTHER" id="PTHR32309">
    <property type="entry name" value="TYROSINE-PROTEIN KINASE"/>
    <property type="match status" value="1"/>
</dbReference>
<protein>
    <recommendedName>
        <fullName evidence="4">non-specific protein-tyrosine kinase</fullName>
        <ecNumber evidence="4">2.7.10.2</ecNumber>
    </recommendedName>
</protein>
<dbReference type="RefSeq" id="WP_352570444.1">
    <property type="nucleotide sequence ID" value="NZ_JAMYMY010000045.1"/>
</dbReference>
<dbReference type="InterPro" id="IPR025669">
    <property type="entry name" value="AAA_dom"/>
</dbReference>
<organism evidence="21 22">
    <name type="scientific">Mesorhizobium opportunistum</name>
    <dbReference type="NCBI Taxonomy" id="593909"/>
    <lineage>
        <taxon>Bacteria</taxon>
        <taxon>Pseudomonadati</taxon>
        <taxon>Pseudomonadota</taxon>
        <taxon>Alphaproteobacteria</taxon>
        <taxon>Hyphomicrobiales</taxon>
        <taxon>Phyllobacteriaceae</taxon>
        <taxon>Mesorhizobium</taxon>
    </lineage>
</organism>
<name>A0ABV1YJH6_9HYPH</name>
<feature type="coiled-coil region" evidence="16">
    <location>
        <begin position="407"/>
        <end position="434"/>
    </location>
</feature>
<comment type="catalytic activity">
    <reaction evidence="15">
        <text>L-tyrosyl-[protein] + ATP = O-phospho-L-tyrosyl-[protein] + ADP + H(+)</text>
        <dbReference type="Rhea" id="RHEA:10596"/>
        <dbReference type="Rhea" id="RHEA-COMP:10136"/>
        <dbReference type="Rhea" id="RHEA-COMP:20101"/>
        <dbReference type="ChEBI" id="CHEBI:15378"/>
        <dbReference type="ChEBI" id="CHEBI:30616"/>
        <dbReference type="ChEBI" id="CHEBI:46858"/>
        <dbReference type="ChEBI" id="CHEBI:61978"/>
        <dbReference type="ChEBI" id="CHEBI:456216"/>
        <dbReference type="EC" id="2.7.10.2"/>
    </reaction>
</comment>
<dbReference type="Pfam" id="PF13614">
    <property type="entry name" value="AAA_31"/>
    <property type="match status" value="1"/>
</dbReference>
<keyword evidence="10" id="KW-0418">Kinase</keyword>
<keyword evidence="14" id="KW-0829">Tyrosine-protein kinase</keyword>
<gene>
    <name evidence="21" type="ORF">NKI33_20545</name>
</gene>
<keyword evidence="22" id="KW-1185">Reference proteome</keyword>
<evidence type="ECO:0000256" key="5">
    <source>
        <dbReference type="ARBA" id="ARBA00022475"/>
    </source>
</evidence>
<dbReference type="InterPro" id="IPR027417">
    <property type="entry name" value="P-loop_NTPase"/>
</dbReference>
<keyword evidence="12 18" id="KW-1133">Transmembrane helix</keyword>
<feature type="domain" description="Polysaccharide chain length determinant N-terminal" evidence="19">
    <location>
        <begin position="32"/>
        <end position="117"/>
    </location>
</feature>
<feature type="region of interest" description="Disordered" evidence="17">
    <location>
        <begin position="78"/>
        <end position="97"/>
    </location>
</feature>
<feature type="transmembrane region" description="Helical" evidence="18">
    <location>
        <begin position="42"/>
        <end position="61"/>
    </location>
</feature>
<evidence type="ECO:0000256" key="3">
    <source>
        <dbReference type="ARBA" id="ARBA00008883"/>
    </source>
</evidence>
<evidence type="ECO:0000256" key="6">
    <source>
        <dbReference type="ARBA" id="ARBA00022519"/>
    </source>
</evidence>
<dbReference type="EC" id="2.7.10.2" evidence="4"/>
<evidence type="ECO:0000256" key="8">
    <source>
        <dbReference type="ARBA" id="ARBA00022692"/>
    </source>
</evidence>
<sequence>MSLVDENSVWNRLGPFLQESPEPLEERTFGARELYSLFRRRLLLIVAIVIAGTALALIAAVELPKTYTARSMIVVETDDPNPLDTTQAQPNQQPDKSRMDTEADLIASRVFASLVVDRLDLIQDPDFNTYLPPAAAGGTSDSSGGVLSQAVGLIVWIPQKLFSLVAGSGPQDATSLPPKDVQQDRAISAYLANLSVDRSGESAAMTISFFNDDAATAAKIANATARLFVEWSRDNKRQDIKDAVGFLRQQSTELASRIAAIEGQIAKYATEHGVSSDPRDDLLRASIQQANEQLSTARGEYTQAQARLAQVRLAAKNGDTGAGVDPLLTSDFLTSLRNDEATAMRDRAQLAGNYGRNHPLVQEADAKVAAVRAMISQEMLRTIAVLENDVRVDEGRVNQLVKSLDASNEELRQRSLAEAKLRELNNNLATEQKLYDLVSGKLGSLDPFSEAVEPGVRTVSTAEIPTSPSFPKLRLMLAGGLAASLVLALILVLTLESMEVRIRDLRRASKLIRAPLLASIPRLPQKFLRPGLPPLETLLSRPRSAFSDAFRSLYNACTRMNGGRSKHVVLVSSGLPQEGKTTTAMGLAMAAGMDGALTALIDLDLRTRSLHTAMELGSASRTLGDYLQGDCALAEIVQTLPDIPQLDVLAPSADDQTLPEFLNSGQLTKLLEAFRLEYDVVIIDAPPVLVVEDAIRIAASVDTIVVVAAFDSTTQEALSQVVERLRFAGGPSIGWVFNRVDPFQQARGALRKAYMRRQQIRRYFFADSP</sequence>
<keyword evidence="11" id="KW-0067">ATP-binding</keyword>
<evidence type="ECO:0000313" key="22">
    <source>
        <dbReference type="Proteomes" id="UP001464387"/>
    </source>
</evidence>
<comment type="similarity">
    <text evidence="3">Belongs to the etk/wzc family.</text>
</comment>
<evidence type="ECO:0000256" key="16">
    <source>
        <dbReference type="SAM" id="Coils"/>
    </source>
</evidence>
<keyword evidence="16" id="KW-0175">Coiled coil</keyword>
<evidence type="ECO:0000256" key="4">
    <source>
        <dbReference type="ARBA" id="ARBA00011903"/>
    </source>
</evidence>
<evidence type="ECO:0000256" key="11">
    <source>
        <dbReference type="ARBA" id="ARBA00022840"/>
    </source>
</evidence>
<evidence type="ECO:0000259" key="19">
    <source>
        <dbReference type="Pfam" id="PF02706"/>
    </source>
</evidence>
<dbReference type="SUPFAM" id="SSF52540">
    <property type="entry name" value="P-loop containing nucleoside triphosphate hydrolases"/>
    <property type="match status" value="1"/>
</dbReference>
<dbReference type="Gene3D" id="3.40.50.300">
    <property type="entry name" value="P-loop containing nucleotide triphosphate hydrolases"/>
    <property type="match status" value="1"/>
</dbReference>